<dbReference type="Proteomes" id="UP000823773">
    <property type="component" value="Unassembled WGS sequence"/>
</dbReference>
<accession>A0ACC5SU33</accession>
<gene>
    <name evidence="1" type="ORF">J2Z19_002040</name>
</gene>
<evidence type="ECO:0000313" key="1">
    <source>
        <dbReference type="EMBL" id="MBP1872328.1"/>
    </source>
</evidence>
<organism evidence="1 2">
    <name type="scientific">Ensifer adhaerens</name>
    <name type="common">Sinorhizobium morelense</name>
    <dbReference type="NCBI Taxonomy" id="106592"/>
    <lineage>
        <taxon>Bacteria</taxon>
        <taxon>Pseudomonadati</taxon>
        <taxon>Pseudomonadota</taxon>
        <taxon>Alphaproteobacteria</taxon>
        <taxon>Hyphomicrobiales</taxon>
        <taxon>Rhizobiaceae</taxon>
        <taxon>Sinorhizobium/Ensifer group</taxon>
        <taxon>Ensifer</taxon>
    </lineage>
</organism>
<reference evidence="1" key="1">
    <citation type="submission" date="2021-03" db="EMBL/GenBank/DDBJ databases">
        <title>Genomic Encyclopedia of Type Strains, Phase IV (KMG-IV): sequencing the most valuable type-strain genomes for metagenomic binning, comparative biology and taxonomic classification.</title>
        <authorList>
            <person name="Goeker M."/>
        </authorList>
    </citation>
    <scope>NUCLEOTIDE SEQUENCE</scope>
    <source>
        <strain evidence="1">DSM 18131</strain>
    </source>
</reference>
<keyword evidence="2" id="KW-1185">Reference proteome</keyword>
<dbReference type="EMBL" id="JAGGJR010000002">
    <property type="protein sequence ID" value="MBP1872328.1"/>
    <property type="molecule type" value="Genomic_DNA"/>
</dbReference>
<protein>
    <submittedName>
        <fullName evidence="1">Nucleotide-binding universal stress UspA family protein</fullName>
    </submittedName>
</protein>
<sequence length="175" mass="18653">MAMIRHILVATDGSDKAQEAVALAANFAKAVEARVTILHVILHGVRADEMNRLARSEHLVRSVSGVVLPGQEKTFVSMNDLFQSTHVDIGETVAVLGERIAEDAAEEVRAIGVKDVSQRVEPGDYAETVLAVSQEIGADLIVVGSRGLGRLSGMVLGSVSQKIVQRALCSVMVVR</sequence>
<name>A0ACC5SU33_ENSAD</name>
<comment type="caution">
    <text evidence="1">The sequence shown here is derived from an EMBL/GenBank/DDBJ whole genome shotgun (WGS) entry which is preliminary data.</text>
</comment>
<evidence type="ECO:0000313" key="2">
    <source>
        <dbReference type="Proteomes" id="UP000823773"/>
    </source>
</evidence>
<proteinExistence type="predicted"/>